<gene>
    <name evidence="2" type="ORF">Golob_005197</name>
</gene>
<dbReference type="GO" id="GO:0005737">
    <property type="term" value="C:cytoplasm"/>
    <property type="evidence" value="ECO:0007669"/>
    <property type="project" value="TreeGrafter"/>
</dbReference>
<organism evidence="2 3">
    <name type="scientific">Gossypium lobatum</name>
    <dbReference type="NCBI Taxonomy" id="34289"/>
    <lineage>
        <taxon>Eukaryota</taxon>
        <taxon>Viridiplantae</taxon>
        <taxon>Streptophyta</taxon>
        <taxon>Embryophyta</taxon>
        <taxon>Tracheophyta</taxon>
        <taxon>Spermatophyta</taxon>
        <taxon>Magnoliopsida</taxon>
        <taxon>eudicotyledons</taxon>
        <taxon>Gunneridae</taxon>
        <taxon>Pentapetalae</taxon>
        <taxon>rosids</taxon>
        <taxon>malvids</taxon>
        <taxon>Malvales</taxon>
        <taxon>Malvaceae</taxon>
        <taxon>Malvoideae</taxon>
        <taxon>Gossypium</taxon>
    </lineage>
</organism>
<evidence type="ECO:0000313" key="2">
    <source>
        <dbReference type="EMBL" id="MBA0567647.1"/>
    </source>
</evidence>
<evidence type="ECO:0000313" key="3">
    <source>
        <dbReference type="Proteomes" id="UP000593572"/>
    </source>
</evidence>
<sequence>MIFLDEWALLDHDYFSSLSGATEALKASTFRLPVVSGARADVQKLKDAICSAVDVMQAMASSICSLLSRVTKLNSLLAELGNLSANEFALLNQCKDLLLAIAAMQ</sequence>
<comment type="similarity">
    <text evidence="1">Belongs to the QWRF family.</text>
</comment>
<keyword evidence="3" id="KW-1185">Reference proteome</keyword>
<dbReference type="InterPro" id="IPR007573">
    <property type="entry name" value="QWRF"/>
</dbReference>
<dbReference type="GO" id="GO:0005880">
    <property type="term" value="C:nuclear microtubule"/>
    <property type="evidence" value="ECO:0007669"/>
    <property type="project" value="TreeGrafter"/>
</dbReference>
<dbReference type="Pfam" id="PF04484">
    <property type="entry name" value="QWRF"/>
    <property type="match status" value="1"/>
</dbReference>
<accession>A0A7J8MSE4</accession>
<dbReference type="Proteomes" id="UP000593572">
    <property type="component" value="Unassembled WGS sequence"/>
</dbReference>
<dbReference type="EMBL" id="JABEZX010000010">
    <property type="protein sequence ID" value="MBA0567647.1"/>
    <property type="molecule type" value="Genomic_DNA"/>
</dbReference>
<dbReference type="PANTHER" id="PTHR31807">
    <property type="entry name" value="AUGMIN FAMILY MEMBER"/>
    <property type="match status" value="1"/>
</dbReference>
<dbReference type="PANTHER" id="PTHR31807:SF38">
    <property type="entry name" value="QWRF MOTIF-CONTAINING PROTEIN 9"/>
    <property type="match status" value="1"/>
</dbReference>
<comment type="caution">
    <text evidence="2">The sequence shown here is derived from an EMBL/GenBank/DDBJ whole genome shotgun (WGS) entry which is preliminary data.</text>
</comment>
<evidence type="ECO:0000256" key="1">
    <source>
        <dbReference type="ARBA" id="ARBA00010016"/>
    </source>
</evidence>
<name>A0A7J8MSE4_9ROSI</name>
<protein>
    <submittedName>
        <fullName evidence="2">Uncharacterized protein</fullName>
    </submittedName>
</protein>
<dbReference type="AlphaFoldDB" id="A0A7J8MSE4"/>
<reference evidence="2 3" key="1">
    <citation type="journal article" date="2019" name="Genome Biol. Evol.">
        <title>Insights into the evolution of the New World diploid cottons (Gossypium, subgenus Houzingenia) based on genome sequencing.</title>
        <authorList>
            <person name="Grover C.E."/>
            <person name="Arick M.A. 2nd"/>
            <person name="Thrash A."/>
            <person name="Conover J.L."/>
            <person name="Sanders W.S."/>
            <person name="Peterson D.G."/>
            <person name="Frelichowski J.E."/>
            <person name="Scheffler J.A."/>
            <person name="Scheffler B.E."/>
            <person name="Wendel J.F."/>
        </authorList>
    </citation>
    <scope>NUCLEOTIDE SEQUENCE [LARGE SCALE GENOMIC DNA]</scope>
    <source>
        <strain evidence="2">157</strain>
        <tissue evidence="2">Leaf</tissue>
    </source>
</reference>
<proteinExistence type="inferred from homology"/>
<feature type="non-terminal residue" evidence="2">
    <location>
        <position position="105"/>
    </location>
</feature>
<dbReference type="GO" id="GO:0051225">
    <property type="term" value="P:spindle assembly"/>
    <property type="evidence" value="ECO:0007669"/>
    <property type="project" value="TreeGrafter"/>
</dbReference>
<dbReference type="GO" id="GO:0008017">
    <property type="term" value="F:microtubule binding"/>
    <property type="evidence" value="ECO:0007669"/>
    <property type="project" value="TreeGrafter"/>
</dbReference>